<evidence type="ECO:0000313" key="2">
    <source>
        <dbReference type="Proteomes" id="UP000887578"/>
    </source>
</evidence>
<dbReference type="PANTHER" id="PTHR13844">
    <property type="entry name" value="SWI/SNF-RELATED MATRIX-ASSOCIATED ACTIN-DEPENDENT REGULATOR OF CHROMATIN SUBFAMILY D"/>
    <property type="match status" value="1"/>
</dbReference>
<evidence type="ECO:0000313" key="3">
    <source>
        <dbReference type="WBParaSite" id="PDA_v2.g15748.t1"/>
    </source>
</evidence>
<feature type="domain" description="DM2" evidence="1">
    <location>
        <begin position="159"/>
        <end position="236"/>
    </location>
</feature>
<proteinExistence type="predicted"/>
<dbReference type="SUPFAM" id="SSF47592">
    <property type="entry name" value="SWIB/MDM2 domain"/>
    <property type="match status" value="1"/>
</dbReference>
<evidence type="ECO:0000259" key="1">
    <source>
        <dbReference type="PROSITE" id="PS51925"/>
    </source>
</evidence>
<name>A0A914PJ34_9BILA</name>
<dbReference type="InterPro" id="IPR019835">
    <property type="entry name" value="SWIB_domain"/>
</dbReference>
<dbReference type="Proteomes" id="UP000887578">
    <property type="component" value="Unplaced"/>
</dbReference>
<reference evidence="3" key="1">
    <citation type="submission" date="2022-11" db="UniProtKB">
        <authorList>
            <consortium name="WormBaseParasite"/>
        </authorList>
    </citation>
    <scope>IDENTIFICATION</scope>
</reference>
<dbReference type="InterPro" id="IPR003121">
    <property type="entry name" value="SWIB_MDM2_domain"/>
</dbReference>
<organism evidence="2 3">
    <name type="scientific">Panagrolaimus davidi</name>
    <dbReference type="NCBI Taxonomy" id="227884"/>
    <lineage>
        <taxon>Eukaryota</taxon>
        <taxon>Metazoa</taxon>
        <taxon>Ecdysozoa</taxon>
        <taxon>Nematoda</taxon>
        <taxon>Chromadorea</taxon>
        <taxon>Rhabditida</taxon>
        <taxon>Tylenchina</taxon>
        <taxon>Panagrolaimomorpha</taxon>
        <taxon>Panagrolaimoidea</taxon>
        <taxon>Panagrolaimidae</taxon>
        <taxon>Panagrolaimus</taxon>
    </lineage>
</organism>
<sequence>MFDEGKEFQKLVEVEKKMDQIIRRKQIQNCSPLIGPQLIIPKRIRIFISHLYHRLDSETQIPKWELRIEGRCIDDCSVTAPILPPSHLSTLEKLVANKTNKRFNDFFSNVVVELPANLYGTTQNIIEWKRDPDAPTDGCVIARNGDSDIHLKIKFWRYNNPQKFKIHPYLAKLLGFAYGTRSNIMEALFSYIRTEGLQDFKENGWINCDSRFQLLFGVTRLRMSEIPLRIQKYLFLPDPIVIEHTIRVADRVKPMIACYELDVEINNTTELQNPEVFYSLENAIQNCDLVINHTISRIKHNKGFFDSATHFSNDPVNALKDFIKAQSSDLQIMKENSYAPEPARRVEPYLQQNMKEAVNRYLYHKVAQKRAELEAGLCIKRY</sequence>
<dbReference type="Pfam" id="PF02201">
    <property type="entry name" value="SWIB"/>
    <property type="match status" value="1"/>
</dbReference>
<accession>A0A914PJ34</accession>
<dbReference type="WBParaSite" id="PDA_v2.g15748.t1">
    <property type="protein sequence ID" value="PDA_v2.g15748.t1"/>
    <property type="gene ID" value="PDA_v2.g15748"/>
</dbReference>
<keyword evidence="2" id="KW-1185">Reference proteome</keyword>
<dbReference type="InterPro" id="IPR036885">
    <property type="entry name" value="SWIB_MDM2_dom_sf"/>
</dbReference>
<dbReference type="Gene3D" id="1.10.245.10">
    <property type="entry name" value="SWIB/MDM2 domain"/>
    <property type="match status" value="1"/>
</dbReference>
<protein>
    <submittedName>
        <fullName evidence="3">DM2 domain-containing protein</fullName>
    </submittedName>
</protein>
<dbReference type="PROSITE" id="PS51925">
    <property type="entry name" value="SWIB_MDM2"/>
    <property type="match status" value="1"/>
</dbReference>
<dbReference type="SMART" id="SM00151">
    <property type="entry name" value="SWIB"/>
    <property type="match status" value="1"/>
</dbReference>
<dbReference type="AlphaFoldDB" id="A0A914PJ34"/>